<dbReference type="InterPro" id="IPR018713">
    <property type="entry name" value="MPAB/Lcp_cat_dom"/>
</dbReference>
<dbReference type="AlphaFoldDB" id="A0A9X2RX52"/>
<dbReference type="InterPro" id="IPR037473">
    <property type="entry name" value="Lcp-like"/>
</dbReference>
<organism evidence="2 3">
    <name type="scientific">Streptomyces malaysiensis subsp. samsunensis</name>
    <dbReference type="NCBI Taxonomy" id="459658"/>
    <lineage>
        <taxon>Bacteria</taxon>
        <taxon>Bacillati</taxon>
        <taxon>Actinomycetota</taxon>
        <taxon>Actinomycetes</taxon>
        <taxon>Kitasatosporales</taxon>
        <taxon>Streptomycetaceae</taxon>
        <taxon>Streptomyces</taxon>
        <taxon>Streptomyces violaceusniger group</taxon>
    </lineage>
</organism>
<dbReference type="PANTHER" id="PTHR37539:SF1">
    <property type="entry name" value="ER-BOUND OXYGENASE MPAB_MPAB'_RUBBER OXYGENASE CATALYTIC DOMAIN-CONTAINING PROTEIN"/>
    <property type="match status" value="1"/>
</dbReference>
<comment type="caution">
    <text evidence="2">The sequence shown here is derived from an EMBL/GenBank/DDBJ whole genome shotgun (WGS) entry which is preliminary data.</text>
</comment>
<reference evidence="2" key="1">
    <citation type="submission" date="2022-06" db="EMBL/GenBank/DDBJ databases">
        <title>WGS of actinobacteria.</title>
        <authorList>
            <person name="Thawai C."/>
        </authorList>
    </citation>
    <scope>NUCLEOTIDE SEQUENCE</scope>
    <source>
        <strain evidence="2">DSM 42010</strain>
    </source>
</reference>
<accession>A0A9X2RX52</accession>
<name>A0A9X2RX52_STRMQ</name>
<dbReference type="Pfam" id="PF09995">
    <property type="entry name" value="MPAB_Lcp_cat"/>
    <property type="match status" value="1"/>
</dbReference>
<evidence type="ECO:0000313" key="2">
    <source>
        <dbReference type="EMBL" id="MCQ8833937.1"/>
    </source>
</evidence>
<keyword evidence="3" id="KW-1185">Reference proteome</keyword>
<protein>
    <submittedName>
        <fullName evidence="2">DUF2236 domain-containing protein</fullName>
    </submittedName>
</protein>
<sequence>MLNVYQRIKWGYRATGLKEEFGAMDGLSRRKMVIAGGALGVFGALGVASPARARSLWTWEPSGSVAGKGAGLDPDWVWDEEVDQLVGSVIDRGDVPRVNELLRTWTRNDQPLPDGLPADLREFMEKARQLPSWADRDKLETAAKFNESRGLYLNLLNGVGGGMLSTAIPREARAVYYSKGGADMEDRVAKTSLLGFAVGDLNAYRPDGKVVVEAVKTRLVHAAVRHLLPKSPGWSRTSGGQKIPISQADMLVTWHSLPTYAMRKLLDWKVPMKSAESAGYLHVWQVTAHMLGIRDEYIPASWDAANAQSKQVLDPVLARTREGVELTDILLGQLAEQTSPGGIDRPLVNALARYLVGDQVADWDGIPREPFWEKAIETAWPKLVAFREKLIPLPLVPPLAWTIDEAARQYILFYLTKGRGTRIEIPETNRPG</sequence>
<evidence type="ECO:0000259" key="1">
    <source>
        <dbReference type="Pfam" id="PF09995"/>
    </source>
</evidence>
<feature type="domain" description="ER-bound oxygenase mpaB/mpaB'/Rubber oxygenase catalytic" evidence="1">
    <location>
        <begin position="155"/>
        <end position="372"/>
    </location>
</feature>
<dbReference type="PANTHER" id="PTHR37539">
    <property type="entry name" value="SECRETED PROTEIN-RELATED"/>
    <property type="match status" value="1"/>
</dbReference>
<proteinExistence type="predicted"/>
<dbReference type="EMBL" id="JANIIC010000050">
    <property type="protein sequence ID" value="MCQ8833937.1"/>
    <property type="molecule type" value="Genomic_DNA"/>
</dbReference>
<gene>
    <name evidence="2" type="ORF">NQU54_34020</name>
</gene>
<dbReference type="Proteomes" id="UP001142400">
    <property type="component" value="Unassembled WGS sequence"/>
</dbReference>
<dbReference type="GO" id="GO:0016491">
    <property type="term" value="F:oxidoreductase activity"/>
    <property type="evidence" value="ECO:0007669"/>
    <property type="project" value="InterPro"/>
</dbReference>
<evidence type="ECO:0000313" key="3">
    <source>
        <dbReference type="Proteomes" id="UP001142400"/>
    </source>
</evidence>